<protein>
    <submittedName>
        <fullName evidence="2">NAD(P)-binding protein</fullName>
    </submittedName>
</protein>
<dbReference type="InParanoid" id="A0A165Q1Z9"/>
<sequence length="348" mass="37186">MASTIPSKTRAYRLPKNEGIRSLVLEEEPVPKPKDNEVLVKVHAVSLNYRDLLIASGTYSVRVKPNVIPASDMSGTIVSLGSDVKGWQVGERVCANFFLDYVFGEITDEIIETALGAGVDGVLTEYRAFPTHSLVKVPDNLSHIEASTLPCAGVTAYNSLLGPRPVKAGETVLCIGTGGVSIFAAQIAKASGAGAIVTSSSDDKLELAKKLGAKHGINYKTHPDWEKEVLKITNGRGVDHVIEVGGPGTFDKSIASVRLGGNIYILGIVAGLNEVSSVPLKILQKGINVRGVLVGPRSSFEDMNRLIEVNNVKPAVSKVFSFEKAKEAYEFLQAQKHVGKVVIQVAQD</sequence>
<accession>A0A165Q1Z9</accession>
<dbReference type="Gene3D" id="3.90.180.10">
    <property type="entry name" value="Medium-chain alcohol dehydrogenases, catalytic domain"/>
    <property type="match status" value="1"/>
</dbReference>
<dbReference type="InterPro" id="IPR020843">
    <property type="entry name" value="ER"/>
</dbReference>
<organism evidence="2 3">
    <name type="scientific">Neolentinus lepideus HHB14362 ss-1</name>
    <dbReference type="NCBI Taxonomy" id="1314782"/>
    <lineage>
        <taxon>Eukaryota</taxon>
        <taxon>Fungi</taxon>
        <taxon>Dikarya</taxon>
        <taxon>Basidiomycota</taxon>
        <taxon>Agaricomycotina</taxon>
        <taxon>Agaricomycetes</taxon>
        <taxon>Gloeophyllales</taxon>
        <taxon>Gloeophyllaceae</taxon>
        <taxon>Neolentinus</taxon>
    </lineage>
</organism>
<evidence type="ECO:0000313" key="3">
    <source>
        <dbReference type="Proteomes" id="UP000076761"/>
    </source>
</evidence>
<dbReference type="InterPro" id="IPR052711">
    <property type="entry name" value="Zinc_ADH-like"/>
</dbReference>
<feature type="domain" description="Enoyl reductase (ER)" evidence="1">
    <location>
        <begin position="19"/>
        <end position="343"/>
    </location>
</feature>
<dbReference type="PANTHER" id="PTHR45033:SF2">
    <property type="entry name" value="ZINC-TYPE ALCOHOL DEHYDROGENASE-LIKE PROTEIN C1773.06C"/>
    <property type="match status" value="1"/>
</dbReference>
<dbReference type="PANTHER" id="PTHR45033">
    <property type="match status" value="1"/>
</dbReference>
<dbReference type="Gene3D" id="3.40.50.720">
    <property type="entry name" value="NAD(P)-binding Rossmann-like Domain"/>
    <property type="match status" value="1"/>
</dbReference>
<dbReference type="InterPro" id="IPR011032">
    <property type="entry name" value="GroES-like_sf"/>
</dbReference>
<dbReference type="STRING" id="1314782.A0A165Q1Z9"/>
<dbReference type="InterPro" id="IPR013149">
    <property type="entry name" value="ADH-like_C"/>
</dbReference>
<dbReference type="Pfam" id="PF08240">
    <property type="entry name" value="ADH_N"/>
    <property type="match status" value="1"/>
</dbReference>
<keyword evidence="3" id="KW-1185">Reference proteome</keyword>
<dbReference type="Proteomes" id="UP000076761">
    <property type="component" value="Unassembled WGS sequence"/>
</dbReference>
<dbReference type="AlphaFoldDB" id="A0A165Q1Z9"/>
<proteinExistence type="predicted"/>
<dbReference type="OrthoDB" id="9930022at2759"/>
<dbReference type="GO" id="GO:0016491">
    <property type="term" value="F:oxidoreductase activity"/>
    <property type="evidence" value="ECO:0007669"/>
    <property type="project" value="InterPro"/>
</dbReference>
<dbReference type="InterPro" id="IPR013154">
    <property type="entry name" value="ADH-like_N"/>
</dbReference>
<dbReference type="EMBL" id="KV425602">
    <property type="protein sequence ID" value="KZT21809.1"/>
    <property type="molecule type" value="Genomic_DNA"/>
</dbReference>
<dbReference type="CDD" id="cd08276">
    <property type="entry name" value="MDR7"/>
    <property type="match status" value="1"/>
</dbReference>
<reference evidence="2 3" key="1">
    <citation type="journal article" date="2016" name="Mol. Biol. Evol.">
        <title>Comparative Genomics of Early-Diverging Mushroom-Forming Fungi Provides Insights into the Origins of Lignocellulose Decay Capabilities.</title>
        <authorList>
            <person name="Nagy L.G."/>
            <person name="Riley R."/>
            <person name="Tritt A."/>
            <person name="Adam C."/>
            <person name="Daum C."/>
            <person name="Floudas D."/>
            <person name="Sun H."/>
            <person name="Yadav J.S."/>
            <person name="Pangilinan J."/>
            <person name="Larsson K.H."/>
            <person name="Matsuura K."/>
            <person name="Barry K."/>
            <person name="Labutti K."/>
            <person name="Kuo R."/>
            <person name="Ohm R.A."/>
            <person name="Bhattacharya S.S."/>
            <person name="Shirouzu T."/>
            <person name="Yoshinaga Y."/>
            <person name="Martin F.M."/>
            <person name="Grigoriev I.V."/>
            <person name="Hibbett D.S."/>
        </authorList>
    </citation>
    <scope>NUCLEOTIDE SEQUENCE [LARGE SCALE GENOMIC DNA]</scope>
    <source>
        <strain evidence="2 3">HHB14362 ss-1</strain>
    </source>
</reference>
<name>A0A165Q1Z9_9AGAM</name>
<evidence type="ECO:0000313" key="2">
    <source>
        <dbReference type="EMBL" id="KZT21809.1"/>
    </source>
</evidence>
<dbReference type="SUPFAM" id="SSF50129">
    <property type="entry name" value="GroES-like"/>
    <property type="match status" value="1"/>
</dbReference>
<evidence type="ECO:0000259" key="1">
    <source>
        <dbReference type="SMART" id="SM00829"/>
    </source>
</evidence>
<dbReference type="SUPFAM" id="SSF51735">
    <property type="entry name" value="NAD(P)-binding Rossmann-fold domains"/>
    <property type="match status" value="1"/>
</dbReference>
<gene>
    <name evidence="2" type="ORF">NEOLEDRAFT_1072792</name>
</gene>
<dbReference type="Pfam" id="PF00107">
    <property type="entry name" value="ADH_zinc_N"/>
    <property type="match status" value="1"/>
</dbReference>
<dbReference type="InterPro" id="IPR036291">
    <property type="entry name" value="NAD(P)-bd_dom_sf"/>
</dbReference>
<dbReference type="SMART" id="SM00829">
    <property type="entry name" value="PKS_ER"/>
    <property type="match status" value="1"/>
</dbReference>